<proteinExistence type="predicted"/>
<keyword evidence="3" id="KW-0539">Nucleus</keyword>
<gene>
    <name evidence="5" type="ORF">OSB1V03_LOCUS18811</name>
</gene>
<evidence type="ECO:0000256" key="1">
    <source>
        <dbReference type="ARBA" id="ARBA00004123"/>
    </source>
</evidence>
<dbReference type="OrthoDB" id="435980at2759"/>
<name>A0A7R9LHU7_9ACAR</name>
<dbReference type="Gene3D" id="3.90.530.10">
    <property type="entry name" value="XPA C-terminal domain"/>
    <property type="match status" value="1"/>
</dbReference>
<comment type="subcellular location">
    <subcellularLocation>
        <location evidence="1">Nucleus</location>
    </subcellularLocation>
</comment>
<evidence type="ECO:0000256" key="2">
    <source>
        <dbReference type="ARBA" id="ARBA00022833"/>
    </source>
</evidence>
<evidence type="ECO:0000313" key="6">
    <source>
        <dbReference type="Proteomes" id="UP000759131"/>
    </source>
</evidence>
<dbReference type="InterPro" id="IPR037129">
    <property type="entry name" value="XPA_sf"/>
</dbReference>
<keyword evidence="2" id="KW-0862">Zinc</keyword>
<evidence type="ECO:0000256" key="4">
    <source>
        <dbReference type="SAM" id="MobiDB-lite"/>
    </source>
</evidence>
<dbReference type="SUPFAM" id="SSF46955">
    <property type="entry name" value="Putative DNA-binding domain"/>
    <property type="match status" value="1"/>
</dbReference>
<dbReference type="EMBL" id="CAJPIZ010025823">
    <property type="protein sequence ID" value="CAG2118861.1"/>
    <property type="molecule type" value="Genomic_DNA"/>
</dbReference>
<protein>
    <submittedName>
        <fullName evidence="5">Uncharacterized protein</fullName>
    </submittedName>
</protein>
<dbReference type="AlphaFoldDB" id="A0A7R9LHU7"/>
<evidence type="ECO:0000256" key="3">
    <source>
        <dbReference type="ARBA" id="ARBA00023242"/>
    </source>
</evidence>
<dbReference type="GO" id="GO:0005634">
    <property type="term" value="C:nucleus"/>
    <property type="evidence" value="ECO:0007669"/>
    <property type="project" value="UniProtKB-SubCell"/>
</dbReference>
<organism evidence="5">
    <name type="scientific">Medioppia subpectinata</name>
    <dbReference type="NCBI Taxonomy" id="1979941"/>
    <lineage>
        <taxon>Eukaryota</taxon>
        <taxon>Metazoa</taxon>
        <taxon>Ecdysozoa</taxon>
        <taxon>Arthropoda</taxon>
        <taxon>Chelicerata</taxon>
        <taxon>Arachnida</taxon>
        <taxon>Acari</taxon>
        <taxon>Acariformes</taxon>
        <taxon>Sarcoptiformes</taxon>
        <taxon>Oribatida</taxon>
        <taxon>Brachypylina</taxon>
        <taxon>Oppioidea</taxon>
        <taxon>Oppiidae</taxon>
        <taxon>Medioppia</taxon>
    </lineage>
</organism>
<sequence>MSPSLRPLRHPLLSHICHNLTAHHNKTSVYPLHHIRRQFNAISSSLLTSHPNLTLRLNVVVTTASARYSSSNTTSDDNKTVSSSDDKPKTDTTEAKDTVQALGKVPINEDIKVVPKLPKERQSSTGMTTGRNFITPIRAMNEYLLKPIDLNDLRKFQRRSPYANEPPITVYLRKDIETKALQIWGSFDALHRALLKRKEEEQKYIDNVFHVKKLLKDFKRQHDPEAKARSRSY</sequence>
<feature type="region of interest" description="Disordered" evidence="4">
    <location>
        <begin position="67"/>
        <end position="95"/>
    </location>
</feature>
<reference evidence="5" key="1">
    <citation type="submission" date="2020-11" db="EMBL/GenBank/DDBJ databases">
        <authorList>
            <person name="Tran Van P."/>
        </authorList>
    </citation>
    <scope>NUCLEOTIDE SEQUENCE</scope>
</reference>
<accession>A0A7R9LHU7</accession>
<feature type="compositionally biased region" description="Basic and acidic residues" evidence="4">
    <location>
        <begin position="76"/>
        <end position="95"/>
    </location>
</feature>
<evidence type="ECO:0000313" key="5">
    <source>
        <dbReference type="EMBL" id="CAD7641751.1"/>
    </source>
</evidence>
<dbReference type="Proteomes" id="UP000759131">
    <property type="component" value="Unassembled WGS sequence"/>
</dbReference>
<dbReference type="CDD" id="cd21078">
    <property type="entry name" value="NTD_ZNT9"/>
    <property type="match status" value="1"/>
</dbReference>
<dbReference type="EMBL" id="OC880398">
    <property type="protein sequence ID" value="CAD7641751.1"/>
    <property type="molecule type" value="Genomic_DNA"/>
</dbReference>
<dbReference type="InterPro" id="IPR009061">
    <property type="entry name" value="DNA-bd_dom_put_sf"/>
</dbReference>
<keyword evidence="6" id="KW-1185">Reference proteome</keyword>